<evidence type="ECO:0000313" key="5">
    <source>
        <dbReference type="Proteomes" id="UP001151234"/>
    </source>
</evidence>
<feature type="DNA-binding region" description="H-T-H motif" evidence="2">
    <location>
        <begin position="26"/>
        <end position="45"/>
    </location>
</feature>
<gene>
    <name evidence="4" type="ORF">OQ273_09875</name>
</gene>
<evidence type="ECO:0000256" key="2">
    <source>
        <dbReference type="PROSITE-ProRule" id="PRU00335"/>
    </source>
</evidence>
<dbReference type="Proteomes" id="UP001151234">
    <property type="component" value="Unassembled WGS sequence"/>
</dbReference>
<dbReference type="PANTHER" id="PTHR30055:SF200">
    <property type="entry name" value="HTH-TYPE TRANSCRIPTIONAL REPRESSOR BDCR"/>
    <property type="match status" value="1"/>
</dbReference>
<keyword evidence="1 2" id="KW-0238">DNA-binding</keyword>
<evidence type="ECO:0000259" key="3">
    <source>
        <dbReference type="PROSITE" id="PS50977"/>
    </source>
</evidence>
<dbReference type="Gene3D" id="1.10.357.10">
    <property type="entry name" value="Tetracycline Repressor, domain 2"/>
    <property type="match status" value="1"/>
</dbReference>
<dbReference type="InterPro" id="IPR050109">
    <property type="entry name" value="HTH-type_TetR-like_transc_reg"/>
</dbReference>
<dbReference type="PANTHER" id="PTHR30055">
    <property type="entry name" value="HTH-TYPE TRANSCRIPTIONAL REGULATOR RUTR"/>
    <property type="match status" value="1"/>
</dbReference>
<protein>
    <submittedName>
        <fullName evidence="4">Helix-turn-helix domain containing protein</fullName>
    </submittedName>
</protein>
<dbReference type="AlphaFoldDB" id="A0A9X3UGV3"/>
<comment type="caution">
    <text evidence="4">The sequence shown here is derived from an EMBL/GenBank/DDBJ whole genome shotgun (WGS) entry which is preliminary data.</text>
</comment>
<name>A0A9X3UGV3_9HYPH</name>
<proteinExistence type="predicted"/>
<evidence type="ECO:0000313" key="4">
    <source>
        <dbReference type="EMBL" id="MDA5398877.1"/>
    </source>
</evidence>
<dbReference type="SUPFAM" id="SSF48498">
    <property type="entry name" value="Tetracyclin repressor-like, C-terminal domain"/>
    <property type="match status" value="1"/>
</dbReference>
<dbReference type="RefSeq" id="WP_267990294.1">
    <property type="nucleotide sequence ID" value="NZ_JAPJZI010000001.1"/>
</dbReference>
<dbReference type="InterPro" id="IPR036271">
    <property type="entry name" value="Tet_transcr_reg_TetR-rel_C_sf"/>
</dbReference>
<reference evidence="4" key="1">
    <citation type="submission" date="2022-11" db="EMBL/GenBank/DDBJ databases">
        <title>Draft genome sequence of Hoeflea poritis E7-10 and Hoeflea prorocentri PM5-8, separated from scleractinian coral Porites lutea and marine dinoflagellate.</title>
        <authorList>
            <person name="Zhang G."/>
            <person name="Wei Q."/>
            <person name="Cai L."/>
        </authorList>
    </citation>
    <scope>NUCLEOTIDE SEQUENCE</scope>
    <source>
        <strain evidence="4">PM5-8</strain>
    </source>
</reference>
<dbReference type="EMBL" id="JAPJZI010000001">
    <property type="protein sequence ID" value="MDA5398877.1"/>
    <property type="molecule type" value="Genomic_DNA"/>
</dbReference>
<keyword evidence="5" id="KW-1185">Reference proteome</keyword>
<feature type="domain" description="HTH tetR-type" evidence="3">
    <location>
        <begin position="5"/>
        <end position="63"/>
    </location>
</feature>
<dbReference type="GO" id="GO:0000976">
    <property type="term" value="F:transcription cis-regulatory region binding"/>
    <property type="evidence" value="ECO:0007669"/>
    <property type="project" value="TreeGrafter"/>
</dbReference>
<evidence type="ECO:0000256" key="1">
    <source>
        <dbReference type="ARBA" id="ARBA00023125"/>
    </source>
</evidence>
<dbReference type="InterPro" id="IPR001647">
    <property type="entry name" value="HTH_TetR"/>
</dbReference>
<accession>A0A9X3UGV3</accession>
<sequence>MKKRLSARQAIIEAAFEVFGRDPSASLAQVADAAGVGRATLHRQFAGRDDLIRALLYQAVREIEDAARKAAAGARSHTEALEAIMTALVALGDRQWFLAQERTADGADEPYREKQEHEFLQLLTEVQKEGLFPERCPVEWAAKVFDHLVYAAWIQVRDGHATPKQAARLAWSTLTAGLKGVCL</sequence>
<dbReference type="InterPro" id="IPR009057">
    <property type="entry name" value="Homeodomain-like_sf"/>
</dbReference>
<dbReference type="PROSITE" id="PS50977">
    <property type="entry name" value="HTH_TETR_2"/>
    <property type="match status" value="1"/>
</dbReference>
<dbReference type="SUPFAM" id="SSF46689">
    <property type="entry name" value="Homeodomain-like"/>
    <property type="match status" value="1"/>
</dbReference>
<dbReference type="GO" id="GO:0003700">
    <property type="term" value="F:DNA-binding transcription factor activity"/>
    <property type="evidence" value="ECO:0007669"/>
    <property type="project" value="TreeGrafter"/>
</dbReference>
<organism evidence="4 5">
    <name type="scientific">Hoeflea prorocentri</name>
    <dbReference type="NCBI Taxonomy" id="1922333"/>
    <lineage>
        <taxon>Bacteria</taxon>
        <taxon>Pseudomonadati</taxon>
        <taxon>Pseudomonadota</taxon>
        <taxon>Alphaproteobacteria</taxon>
        <taxon>Hyphomicrobiales</taxon>
        <taxon>Rhizobiaceae</taxon>
        <taxon>Hoeflea</taxon>
    </lineage>
</organism>
<dbReference type="Pfam" id="PF00440">
    <property type="entry name" value="TetR_N"/>
    <property type="match status" value="1"/>
</dbReference>